<dbReference type="Proteomes" id="UP000192257">
    <property type="component" value="Unassembled WGS sequence"/>
</dbReference>
<feature type="transmembrane region" description="Helical" evidence="2">
    <location>
        <begin position="702"/>
        <end position="723"/>
    </location>
</feature>
<dbReference type="PANTHER" id="PTHR14596">
    <property type="entry name" value="ZINC FINGER PROTEIN"/>
    <property type="match status" value="1"/>
</dbReference>
<accession>A0A1X0NMW9</accession>
<dbReference type="GO" id="GO:0042594">
    <property type="term" value="P:response to starvation"/>
    <property type="evidence" value="ECO:0007669"/>
    <property type="project" value="TreeGrafter"/>
</dbReference>
<feature type="region of interest" description="Disordered" evidence="1">
    <location>
        <begin position="1"/>
        <end position="132"/>
    </location>
</feature>
<keyword evidence="2" id="KW-0472">Membrane</keyword>
<reference evidence="3 4" key="1">
    <citation type="submission" date="2017-03" db="EMBL/GenBank/DDBJ databases">
        <title>An alternative strategy for trypanosome survival in the mammalian bloodstream revealed through genome and transcriptome analysis of the ubiquitous bovine parasite Trypanosoma (Megatrypanum) theileri.</title>
        <authorList>
            <person name="Kelly S."/>
            <person name="Ivens A."/>
            <person name="Mott A."/>
            <person name="O'Neill E."/>
            <person name="Emms D."/>
            <person name="Macleod O."/>
            <person name="Voorheis P."/>
            <person name="Matthews J."/>
            <person name="Matthews K."/>
            <person name="Carrington M."/>
        </authorList>
    </citation>
    <scope>NUCLEOTIDE SEQUENCE [LARGE SCALE GENOMIC DNA]</scope>
    <source>
        <strain evidence="3">Edinburgh</strain>
    </source>
</reference>
<feature type="transmembrane region" description="Helical" evidence="2">
    <location>
        <begin position="560"/>
        <end position="585"/>
    </location>
</feature>
<keyword evidence="2" id="KW-0812">Transmembrane</keyword>
<dbReference type="EMBL" id="NBCO01000031">
    <property type="protein sequence ID" value="ORC85941.1"/>
    <property type="molecule type" value="Genomic_DNA"/>
</dbReference>
<feature type="transmembrane region" description="Helical" evidence="2">
    <location>
        <begin position="842"/>
        <end position="864"/>
    </location>
</feature>
<proteinExistence type="predicted"/>
<evidence type="ECO:0000313" key="4">
    <source>
        <dbReference type="Proteomes" id="UP000192257"/>
    </source>
</evidence>
<feature type="region of interest" description="Disordered" evidence="1">
    <location>
        <begin position="195"/>
        <end position="225"/>
    </location>
</feature>
<feature type="compositionally biased region" description="Polar residues" evidence="1">
    <location>
        <begin position="289"/>
        <end position="298"/>
    </location>
</feature>
<dbReference type="GO" id="GO:0000981">
    <property type="term" value="F:DNA-binding transcription factor activity, RNA polymerase II-specific"/>
    <property type="evidence" value="ECO:0007669"/>
    <property type="project" value="TreeGrafter"/>
</dbReference>
<keyword evidence="4" id="KW-1185">Reference proteome</keyword>
<comment type="caution">
    <text evidence="3">The sequence shown here is derived from an EMBL/GenBank/DDBJ whole genome shotgun (WGS) entry which is preliminary data.</text>
</comment>
<feature type="transmembrane region" description="Helical" evidence="2">
    <location>
        <begin position="526"/>
        <end position="548"/>
    </location>
</feature>
<sequence length="869" mass="96703">MNESNRVVSPQRNEATGGKRQKRRRKKGKGQQQQQQQEQCQHEEEVEEEEQQHEEEEEQHQHEDQQEQQQEEEQKEEEEQYQQEVEEEQQEEEEEEEHSERSISQPSSTAIMNRGSHVSSGRLSVESPSPRSSASLSILQQMLRGDNCDILDLKNVLMKTESSHRHIIENKYFLGFRAIMEEFLKTFPGGSKRLSQLSARGGSKSGSSWQPWSQPNSERTTESNISARLGKIGYDREENFEMLFSYNPQEEKEKHSGFGNGDEMDGISVLVREDQGTMRSLPEDLVNKGDTSFSQNYPSRQSQQQQRQSREVQRGLPGSMESYGTMGVLPEETVGLLNGISRNETLQWPSLITDLISSSREGTVMPSLYKDEFPVFKRNSTSDDSYSPSAPVGIEIGVEDAMKTGSFLLLVWFTSVMRQLIFGIFAVCIIALLSLQSSFFAAMGNVSNMNVLLAKGNFIKPFLFLVNAVSFLIFLILILVLCPLFISDNSRNGHFFPHIILLSGLSLSVGGSLCVMFGLFQVNIWILFFAQFIHGVSLAISFMGLLLFAVVEQALMAGTILLLSLTCVTWLLSNAVGLFLFSTILHYNNNNTNDPKIAVSLLVVGMCMNLLLGFGMCVLVPPETCRKAIRISRYFFNTDNNNNNNNNNSTGNTLQRMHISFILRCLGCGCLLAIGILFTVVAGESSLQLGPLQAYTVNSPSLGPYITSLFFLSGLFFFPFSFLPRVGSLVHIAESGLCSGMMFLVLLTTIFYTQLIGNTFLSSFISPLVMIGIVMFLSGASFSISVTGILRSLCIPTMVLPAARLAFLFTVLLTVCVALTLGVFTLLLWIEQRSQGGKEFGGVSYLVLGISALAVVLQVISTLCRRCAL</sequence>
<feature type="compositionally biased region" description="Low complexity" evidence="1">
    <location>
        <begin position="122"/>
        <end position="132"/>
    </location>
</feature>
<feature type="transmembrane region" description="Helical" evidence="2">
    <location>
        <begin position="768"/>
        <end position="793"/>
    </location>
</feature>
<feature type="compositionally biased region" description="Polar residues" evidence="1">
    <location>
        <begin position="1"/>
        <end position="14"/>
    </location>
</feature>
<feature type="compositionally biased region" description="Acidic residues" evidence="1">
    <location>
        <begin position="44"/>
        <end position="58"/>
    </location>
</feature>
<dbReference type="AlphaFoldDB" id="A0A1X0NMW9"/>
<feature type="transmembrane region" description="Helical" evidence="2">
    <location>
        <begin position="420"/>
        <end position="442"/>
    </location>
</feature>
<gene>
    <name evidence="3" type="ORF">TM35_000311270</name>
</gene>
<feature type="region of interest" description="Disordered" evidence="1">
    <location>
        <begin position="278"/>
        <end position="324"/>
    </location>
</feature>
<feature type="transmembrane region" description="Helical" evidence="2">
    <location>
        <begin position="661"/>
        <end position="682"/>
    </location>
</feature>
<feature type="transmembrane region" description="Helical" evidence="2">
    <location>
        <begin position="597"/>
        <end position="620"/>
    </location>
</feature>
<dbReference type="OrthoDB" id="251345at2759"/>
<feature type="compositionally biased region" description="Acidic residues" evidence="1">
    <location>
        <begin position="69"/>
        <end position="97"/>
    </location>
</feature>
<name>A0A1X0NMW9_9TRYP</name>
<feature type="transmembrane region" description="Helical" evidence="2">
    <location>
        <begin position="735"/>
        <end position="756"/>
    </location>
</feature>
<evidence type="ECO:0000256" key="2">
    <source>
        <dbReference type="SAM" id="Phobius"/>
    </source>
</evidence>
<dbReference type="RefSeq" id="XP_028880007.1">
    <property type="nucleotide sequence ID" value="XM_029028608.1"/>
</dbReference>
<dbReference type="STRING" id="67003.A0A1X0NMW9"/>
<keyword evidence="2" id="KW-1133">Transmembrane helix</keyword>
<feature type="compositionally biased region" description="Basic and acidic residues" evidence="1">
    <location>
        <begin position="278"/>
        <end position="287"/>
    </location>
</feature>
<feature type="compositionally biased region" description="Polar residues" evidence="1">
    <location>
        <begin position="102"/>
        <end position="121"/>
    </location>
</feature>
<feature type="transmembrane region" description="Helical" evidence="2">
    <location>
        <begin position="805"/>
        <end position="830"/>
    </location>
</feature>
<dbReference type="GO" id="GO:0000987">
    <property type="term" value="F:cis-regulatory region sequence-specific DNA binding"/>
    <property type="evidence" value="ECO:0007669"/>
    <property type="project" value="TreeGrafter"/>
</dbReference>
<dbReference type="VEuPathDB" id="TriTrypDB:TM35_000311270"/>
<dbReference type="GeneID" id="39988388"/>
<organism evidence="3 4">
    <name type="scientific">Trypanosoma theileri</name>
    <dbReference type="NCBI Taxonomy" id="67003"/>
    <lineage>
        <taxon>Eukaryota</taxon>
        <taxon>Discoba</taxon>
        <taxon>Euglenozoa</taxon>
        <taxon>Kinetoplastea</taxon>
        <taxon>Metakinetoplastina</taxon>
        <taxon>Trypanosomatida</taxon>
        <taxon>Trypanosomatidae</taxon>
        <taxon>Trypanosoma</taxon>
    </lineage>
</organism>
<evidence type="ECO:0000313" key="3">
    <source>
        <dbReference type="EMBL" id="ORC85941.1"/>
    </source>
</evidence>
<dbReference type="PANTHER" id="PTHR14596:SF72">
    <property type="entry name" value="ZINC FINGER PROTEIN MSN2-RELATED"/>
    <property type="match status" value="1"/>
</dbReference>
<feature type="compositionally biased region" description="Polar residues" evidence="1">
    <location>
        <begin position="205"/>
        <end position="225"/>
    </location>
</feature>
<evidence type="ECO:0000256" key="1">
    <source>
        <dbReference type="SAM" id="MobiDB-lite"/>
    </source>
</evidence>
<feature type="compositionally biased region" description="Basic residues" evidence="1">
    <location>
        <begin position="19"/>
        <end position="29"/>
    </location>
</feature>
<feature type="compositionally biased region" description="Low complexity" evidence="1">
    <location>
        <begin position="30"/>
        <end position="39"/>
    </location>
</feature>
<feature type="transmembrane region" description="Helical" evidence="2">
    <location>
        <begin position="462"/>
        <end position="486"/>
    </location>
</feature>
<feature type="transmembrane region" description="Helical" evidence="2">
    <location>
        <begin position="498"/>
        <end position="520"/>
    </location>
</feature>
<dbReference type="GO" id="GO:0005634">
    <property type="term" value="C:nucleus"/>
    <property type="evidence" value="ECO:0007669"/>
    <property type="project" value="TreeGrafter"/>
</dbReference>
<protein>
    <submittedName>
        <fullName evidence="3">Uncharacterized protein</fullName>
    </submittedName>
</protein>